<dbReference type="Gramene" id="RZC49413">
    <property type="protein sequence ID" value="RZC49413"/>
    <property type="gene ID" value="C5167_017834"/>
</dbReference>
<organism evidence="1 2">
    <name type="scientific">Papaver somniferum</name>
    <name type="common">Opium poppy</name>
    <dbReference type="NCBI Taxonomy" id="3469"/>
    <lineage>
        <taxon>Eukaryota</taxon>
        <taxon>Viridiplantae</taxon>
        <taxon>Streptophyta</taxon>
        <taxon>Embryophyta</taxon>
        <taxon>Tracheophyta</taxon>
        <taxon>Spermatophyta</taxon>
        <taxon>Magnoliopsida</taxon>
        <taxon>Ranunculales</taxon>
        <taxon>Papaveraceae</taxon>
        <taxon>Papaveroideae</taxon>
        <taxon>Papaver</taxon>
    </lineage>
</organism>
<dbReference type="AlphaFoldDB" id="A0A4Y7IKJ5"/>
<dbReference type="Proteomes" id="UP000316621">
    <property type="component" value="Chromosome 2"/>
</dbReference>
<protein>
    <submittedName>
        <fullName evidence="1">Uncharacterized protein</fullName>
    </submittedName>
</protein>
<name>A0A4Y7IKJ5_PAPSO</name>
<dbReference type="EMBL" id="CM010716">
    <property type="protein sequence ID" value="RZC49413.1"/>
    <property type="molecule type" value="Genomic_DNA"/>
</dbReference>
<gene>
    <name evidence="1" type="ORF">C5167_017834</name>
</gene>
<sequence>MYCLPRAKQWEKDFTIHAVCHRIDEYRGRYCSSTHLSQASTRKAKNNCIKVNEIRVKTILDFKLWSEKAQIQ</sequence>
<keyword evidence="2" id="KW-1185">Reference proteome</keyword>
<accession>A0A4Y7IKJ5</accession>
<proteinExistence type="predicted"/>
<evidence type="ECO:0000313" key="1">
    <source>
        <dbReference type="EMBL" id="RZC49413.1"/>
    </source>
</evidence>
<evidence type="ECO:0000313" key="2">
    <source>
        <dbReference type="Proteomes" id="UP000316621"/>
    </source>
</evidence>
<reference evidence="1 2" key="1">
    <citation type="journal article" date="2018" name="Science">
        <title>The opium poppy genome and morphinan production.</title>
        <authorList>
            <person name="Guo L."/>
            <person name="Winzer T."/>
            <person name="Yang X."/>
            <person name="Li Y."/>
            <person name="Ning Z."/>
            <person name="He Z."/>
            <person name="Teodor R."/>
            <person name="Lu Y."/>
            <person name="Bowser T.A."/>
            <person name="Graham I.A."/>
            <person name="Ye K."/>
        </authorList>
    </citation>
    <scope>NUCLEOTIDE SEQUENCE [LARGE SCALE GENOMIC DNA]</scope>
    <source>
        <strain evidence="2">cv. HN1</strain>
        <tissue evidence="1">Leaves</tissue>
    </source>
</reference>